<evidence type="ECO:0000256" key="11">
    <source>
        <dbReference type="SAM" id="Phobius"/>
    </source>
</evidence>
<organism evidence="14 15">
    <name type="scientific">Actinacidiphila acididurans</name>
    <dbReference type="NCBI Taxonomy" id="2784346"/>
    <lineage>
        <taxon>Bacteria</taxon>
        <taxon>Bacillati</taxon>
        <taxon>Actinomycetota</taxon>
        <taxon>Actinomycetes</taxon>
        <taxon>Kitasatosporales</taxon>
        <taxon>Streptomycetaceae</taxon>
        <taxon>Actinacidiphila</taxon>
    </lineage>
</organism>
<keyword evidence="5" id="KW-0808">Transferase</keyword>
<feature type="transmembrane region" description="Helical" evidence="11">
    <location>
        <begin position="21"/>
        <end position="47"/>
    </location>
</feature>
<dbReference type="InterPro" id="IPR036097">
    <property type="entry name" value="HisK_dim/P_sf"/>
</dbReference>
<feature type="domain" description="HAMP" evidence="13">
    <location>
        <begin position="192"/>
        <end position="245"/>
    </location>
</feature>
<dbReference type="InterPro" id="IPR050428">
    <property type="entry name" value="TCS_sensor_his_kinase"/>
</dbReference>
<dbReference type="InterPro" id="IPR036890">
    <property type="entry name" value="HATPase_C_sf"/>
</dbReference>
<evidence type="ECO:0000259" key="12">
    <source>
        <dbReference type="PROSITE" id="PS50109"/>
    </source>
</evidence>
<dbReference type="SMART" id="SM00388">
    <property type="entry name" value="HisKA"/>
    <property type="match status" value="1"/>
</dbReference>
<dbReference type="InterPro" id="IPR003660">
    <property type="entry name" value="HAMP_dom"/>
</dbReference>
<dbReference type="Pfam" id="PF00512">
    <property type="entry name" value="HisKA"/>
    <property type="match status" value="1"/>
</dbReference>
<sequence>MNTAGPTYRRRPGRRRAAATVRTRVTGVAGLALTLAVTLGLVLLYLLQVGSAHRTADDELRTYAVQIEQSAQGGAWPRPLPASALDAQAQAQVLAPDGAVLASTRSLEGMTAVYALPAGAAAPVRQKAGPGLPDAERVLGTRATVDGRPVVIVMFTPTNLLKEVNETFARLLLIGVPGILLLACGTVWLVVGRALRPVERIRRTVTEITAADLTRRVPEPGTDDEIGDLARTMNDMLARLDESAGRQRRFVADASHELRSPLAAIRTTLEVGLAHPDTAPWPQIARRAARQSGRLETLVQQLLLLARSDDRQLLARRAPVDLGELVEDVRATSATARVSVELDRRDDCMVLGDHDSLGRMVRNVLDNATRHARHRVLVSVMDLPPGQVGVEITDDGPGIPAQERDRVFDRFVRLDASRELTSGSSGLGLAIAKEIATAHGGRIAIADSPGGGASVRITLPRATP</sequence>
<dbReference type="PROSITE" id="PS50885">
    <property type="entry name" value="HAMP"/>
    <property type="match status" value="1"/>
</dbReference>
<gene>
    <name evidence="14" type="ORF">ITX44_01005</name>
</gene>
<evidence type="ECO:0000259" key="13">
    <source>
        <dbReference type="PROSITE" id="PS50885"/>
    </source>
</evidence>
<dbReference type="Gene3D" id="3.30.565.10">
    <property type="entry name" value="Histidine kinase-like ATPase, C-terminal domain"/>
    <property type="match status" value="1"/>
</dbReference>
<evidence type="ECO:0000256" key="4">
    <source>
        <dbReference type="ARBA" id="ARBA00022553"/>
    </source>
</evidence>
<dbReference type="PRINTS" id="PR00344">
    <property type="entry name" value="BCTRLSENSOR"/>
</dbReference>
<keyword evidence="7 14" id="KW-0418">Kinase</keyword>
<dbReference type="CDD" id="cd00075">
    <property type="entry name" value="HATPase"/>
    <property type="match status" value="1"/>
</dbReference>
<evidence type="ECO:0000256" key="6">
    <source>
        <dbReference type="ARBA" id="ARBA00022692"/>
    </source>
</evidence>
<comment type="catalytic activity">
    <reaction evidence="1">
        <text>ATP + protein L-histidine = ADP + protein N-phospho-L-histidine.</text>
        <dbReference type="EC" id="2.7.13.3"/>
    </reaction>
</comment>
<dbReference type="Pfam" id="PF02518">
    <property type="entry name" value="HATPase_c"/>
    <property type="match status" value="1"/>
</dbReference>
<keyword evidence="6 11" id="KW-0812">Transmembrane</keyword>
<dbReference type="InterPro" id="IPR004358">
    <property type="entry name" value="Sig_transdc_His_kin-like_C"/>
</dbReference>
<dbReference type="Gene3D" id="6.10.340.10">
    <property type="match status" value="1"/>
</dbReference>
<dbReference type="SMART" id="SM00304">
    <property type="entry name" value="HAMP"/>
    <property type="match status" value="1"/>
</dbReference>
<evidence type="ECO:0000256" key="2">
    <source>
        <dbReference type="ARBA" id="ARBA00004236"/>
    </source>
</evidence>
<dbReference type="CDD" id="cd00082">
    <property type="entry name" value="HisKA"/>
    <property type="match status" value="1"/>
</dbReference>
<dbReference type="GO" id="GO:0016301">
    <property type="term" value="F:kinase activity"/>
    <property type="evidence" value="ECO:0007669"/>
    <property type="project" value="UniProtKB-KW"/>
</dbReference>
<feature type="domain" description="Histidine kinase" evidence="12">
    <location>
        <begin position="253"/>
        <end position="463"/>
    </location>
</feature>
<feature type="transmembrane region" description="Helical" evidence="11">
    <location>
        <begin position="168"/>
        <end position="191"/>
    </location>
</feature>
<dbReference type="SMART" id="SM00387">
    <property type="entry name" value="HATPase_c"/>
    <property type="match status" value="1"/>
</dbReference>
<dbReference type="PANTHER" id="PTHR45436:SF5">
    <property type="entry name" value="SENSOR HISTIDINE KINASE TRCS"/>
    <property type="match status" value="1"/>
</dbReference>
<name>A0ABS2TIG7_9ACTN</name>
<keyword evidence="9" id="KW-0902">Two-component regulatory system</keyword>
<evidence type="ECO:0000256" key="8">
    <source>
        <dbReference type="ARBA" id="ARBA00022989"/>
    </source>
</evidence>
<keyword evidence="15" id="KW-1185">Reference proteome</keyword>
<dbReference type="PROSITE" id="PS50109">
    <property type="entry name" value="HIS_KIN"/>
    <property type="match status" value="1"/>
</dbReference>
<dbReference type="SUPFAM" id="SSF55874">
    <property type="entry name" value="ATPase domain of HSP90 chaperone/DNA topoisomerase II/histidine kinase"/>
    <property type="match status" value="1"/>
</dbReference>
<evidence type="ECO:0000256" key="10">
    <source>
        <dbReference type="ARBA" id="ARBA00023136"/>
    </source>
</evidence>
<evidence type="ECO:0000313" key="14">
    <source>
        <dbReference type="EMBL" id="MBM9503129.1"/>
    </source>
</evidence>
<dbReference type="CDD" id="cd06225">
    <property type="entry name" value="HAMP"/>
    <property type="match status" value="1"/>
</dbReference>
<reference evidence="14 15" key="1">
    <citation type="submission" date="2021-01" db="EMBL/GenBank/DDBJ databases">
        <title>Streptomyces acididurans sp. nov., isolated from a peat swamp forest soil.</title>
        <authorList>
            <person name="Chantavorakit T."/>
            <person name="Duangmal K."/>
        </authorList>
    </citation>
    <scope>NUCLEOTIDE SEQUENCE [LARGE SCALE GENOMIC DNA]</scope>
    <source>
        <strain evidence="14 15">KK5PA1</strain>
    </source>
</reference>
<dbReference type="RefSeq" id="WP_205355008.1">
    <property type="nucleotide sequence ID" value="NZ_JADKYB010000001.1"/>
</dbReference>
<dbReference type="PANTHER" id="PTHR45436">
    <property type="entry name" value="SENSOR HISTIDINE KINASE YKOH"/>
    <property type="match status" value="1"/>
</dbReference>
<evidence type="ECO:0000256" key="3">
    <source>
        <dbReference type="ARBA" id="ARBA00012438"/>
    </source>
</evidence>
<evidence type="ECO:0000256" key="1">
    <source>
        <dbReference type="ARBA" id="ARBA00000085"/>
    </source>
</evidence>
<dbReference type="EMBL" id="JADKYB010000001">
    <property type="protein sequence ID" value="MBM9503129.1"/>
    <property type="molecule type" value="Genomic_DNA"/>
</dbReference>
<proteinExistence type="predicted"/>
<comment type="subcellular location">
    <subcellularLocation>
        <location evidence="2">Cell membrane</location>
    </subcellularLocation>
</comment>
<dbReference type="SUPFAM" id="SSF158472">
    <property type="entry name" value="HAMP domain-like"/>
    <property type="match status" value="1"/>
</dbReference>
<dbReference type="InterPro" id="IPR003594">
    <property type="entry name" value="HATPase_dom"/>
</dbReference>
<dbReference type="InterPro" id="IPR005467">
    <property type="entry name" value="His_kinase_dom"/>
</dbReference>
<keyword evidence="10 11" id="KW-0472">Membrane</keyword>
<evidence type="ECO:0000256" key="7">
    <source>
        <dbReference type="ARBA" id="ARBA00022777"/>
    </source>
</evidence>
<dbReference type="EC" id="2.7.13.3" evidence="3"/>
<comment type="caution">
    <text evidence="14">The sequence shown here is derived from an EMBL/GenBank/DDBJ whole genome shotgun (WGS) entry which is preliminary data.</text>
</comment>
<evidence type="ECO:0000313" key="15">
    <source>
        <dbReference type="Proteomes" id="UP000749040"/>
    </source>
</evidence>
<evidence type="ECO:0000256" key="5">
    <source>
        <dbReference type="ARBA" id="ARBA00022679"/>
    </source>
</evidence>
<dbReference type="Gene3D" id="1.10.287.130">
    <property type="match status" value="1"/>
</dbReference>
<keyword evidence="8 11" id="KW-1133">Transmembrane helix</keyword>
<evidence type="ECO:0000256" key="9">
    <source>
        <dbReference type="ARBA" id="ARBA00023012"/>
    </source>
</evidence>
<dbReference type="SUPFAM" id="SSF47384">
    <property type="entry name" value="Homodimeric domain of signal transducing histidine kinase"/>
    <property type="match status" value="1"/>
</dbReference>
<accession>A0ABS2TIG7</accession>
<dbReference type="InterPro" id="IPR003661">
    <property type="entry name" value="HisK_dim/P_dom"/>
</dbReference>
<dbReference type="Proteomes" id="UP000749040">
    <property type="component" value="Unassembled WGS sequence"/>
</dbReference>
<keyword evidence="4" id="KW-0597">Phosphoprotein</keyword>
<dbReference type="Pfam" id="PF00672">
    <property type="entry name" value="HAMP"/>
    <property type="match status" value="1"/>
</dbReference>
<protein>
    <recommendedName>
        <fullName evidence="3">histidine kinase</fullName>
        <ecNumber evidence="3">2.7.13.3</ecNumber>
    </recommendedName>
</protein>